<dbReference type="Pfam" id="PF04057">
    <property type="entry name" value="Rep-A_N"/>
    <property type="match status" value="1"/>
</dbReference>
<evidence type="ECO:0000256" key="3">
    <source>
        <dbReference type="ARBA" id="ARBA00022705"/>
    </source>
</evidence>
<dbReference type="GO" id="GO:0003677">
    <property type="term" value="F:DNA binding"/>
    <property type="evidence" value="ECO:0007669"/>
    <property type="project" value="UniProtKB-KW"/>
</dbReference>
<dbReference type="Pfam" id="PF01336">
    <property type="entry name" value="tRNA_anti-codon"/>
    <property type="match status" value="1"/>
</dbReference>
<dbReference type="PANTHER" id="PTHR47165:SF4">
    <property type="entry name" value="OS03G0429900 PROTEIN"/>
    <property type="match status" value="1"/>
</dbReference>
<dbReference type="Pfam" id="PF16900">
    <property type="entry name" value="REPA_OB_2"/>
    <property type="match status" value="1"/>
</dbReference>
<sequence>MNEYRLSVGCCEDMQNASNIDDDVFLREHVVQFLSVKKVNATGGAGDRYRLIISDGKYYIQAMLATQCNSLVETDQIKKFSVAAIERASSNTVQGKRLVIVLSLRILGYPNEKINNPQALDPVNSGPDQNASAEAPPAPAPGGSRQVNKPNTSGVATFPIENLSPYQNNWTIKARVTQKSDIKNWSNSRGEGKLFSVTLMDDSGEIKATAFNSVVDELFPRLEDSKVYYISKARVNFAKKKFSNVTNDYELTLERSTQITECHETTGLPEMRYTFVGLEKLENLNKDAICDVIGVLKDISAVSEITARTTNRSFQKRELTLVDKSGCSIQLTLWGKQAESFTGEPGSIGAFKGVKVGDFGGVSLSTTPSTHIQLDPHIQDCYTLRGWWDSQGSDMSFQSKTVIGGGGGLGIAFNRAQVRSLNEIKEAEVGMGDKADTFCCQGTIVHIRDQNLLYPACPGNNCNKKMSMSGDTWVCDKCGTNAETPEYRYILSMAVADWSGQAWLQGFNEAAVIVFGMSGNELYDLKMRDEDKYNAVIHKAHCQTYNFACRAKKDSYEDRVRIRYGISRIEKVDYHAETQYLRDLLRSPWAA</sequence>
<comment type="function">
    <text evidence="9">As part of the replication protein A (RPA/RP-A), a single-stranded DNA-binding heterotrimeric complex, may play an essential role in DNA replication, recombination and repair. Binds and stabilizes single-stranded DNA intermediates, preventing complementary DNA reannealing and recruiting different proteins involved in DNA metabolism.</text>
</comment>
<evidence type="ECO:0000256" key="4">
    <source>
        <dbReference type="ARBA" id="ARBA00022723"/>
    </source>
</evidence>
<dbReference type="FunFam" id="2.40.50.140:FF:000090">
    <property type="entry name" value="Replication protein A subunit"/>
    <property type="match status" value="1"/>
</dbReference>
<dbReference type="InterPro" id="IPR013955">
    <property type="entry name" value="Rep_factor-A_C"/>
</dbReference>
<dbReference type="Pfam" id="PF08646">
    <property type="entry name" value="Rep_fac-A_C"/>
    <property type="match status" value="1"/>
</dbReference>
<dbReference type="CDD" id="cd04474">
    <property type="entry name" value="RPA1_DBD_A"/>
    <property type="match status" value="1"/>
</dbReference>
<dbReference type="InterPro" id="IPR004365">
    <property type="entry name" value="NA-bd_OB_tRNA"/>
</dbReference>
<evidence type="ECO:0000259" key="12">
    <source>
        <dbReference type="Pfam" id="PF04057"/>
    </source>
</evidence>
<dbReference type="EMBL" id="JABXXO010000010">
    <property type="protein sequence ID" value="KAF7768258.1"/>
    <property type="molecule type" value="Genomic_DNA"/>
</dbReference>
<dbReference type="CDD" id="cd04477">
    <property type="entry name" value="RPA1N"/>
    <property type="match status" value="1"/>
</dbReference>
<evidence type="ECO:0000256" key="10">
    <source>
        <dbReference type="SAM" id="MobiDB-lite"/>
    </source>
</evidence>
<dbReference type="PANTHER" id="PTHR47165">
    <property type="entry name" value="OS03G0429900 PROTEIN"/>
    <property type="match status" value="1"/>
</dbReference>
<dbReference type="GO" id="GO:0006281">
    <property type="term" value="P:DNA repair"/>
    <property type="evidence" value="ECO:0007669"/>
    <property type="project" value="InterPro"/>
</dbReference>
<keyword evidence="8 9" id="KW-0539">Nucleus</keyword>
<dbReference type="CDD" id="cd04476">
    <property type="entry name" value="RPA1_DBD_C"/>
    <property type="match status" value="1"/>
</dbReference>
<evidence type="ECO:0000256" key="1">
    <source>
        <dbReference type="ARBA" id="ARBA00004123"/>
    </source>
</evidence>
<evidence type="ECO:0000256" key="5">
    <source>
        <dbReference type="ARBA" id="ARBA00022771"/>
    </source>
</evidence>
<keyword evidence="5 9" id="KW-0863">Zinc-finger</keyword>
<feature type="domain" description="Replication factor-A protein 1 N-terminal" evidence="12">
    <location>
        <begin position="22"/>
        <end position="107"/>
    </location>
</feature>
<proteinExistence type="inferred from homology"/>
<dbReference type="GO" id="GO:0005662">
    <property type="term" value="C:DNA replication factor A complex"/>
    <property type="evidence" value="ECO:0007669"/>
    <property type="project" value="UniProtKB-ARBA"/>
</dbReference>
<dbReference type="GO" id="GO:0000781">
    <property type="term" value="C:chromosome, telomeric region"/>
    <property type="evidence" value="ECO:0007669"/>
    <property type="project" value="UniProtKB-ARBA"/>
</dbReference>
<evidence type="ECO:0000313" key="16">
    <source>
        <dbReference type="Proteomes" id="UP000629468"/>
    </source>
</evidence>
<dbReference type="InterPro" id="IPR004591">
    <property type="entry name" value="Rfa1"/>
</dbReference>
<evidence type="ECO:0000256" key="2">
    <source>
        <dbReference type="ARBA" id="ARBA00005690"/>
    </source>
</evidence>
<dbReference type="InterPro" id="IPR031657">
    <property type="entry name" value="REPA_OB_2"/>
</dbReference>
<dbReference type="InterPro" id="IPR012340">
    <property type="entry name" value="NA-bd_OB-fold"/>
</dbReference>
<dbReference type="Proteomes" id="UP000629468">
    <property type="component" value="Unassembled WGS sequence"/>
</dbReference>
<dbReference type="GO" id="GO:0006260">
    <property type="term" value="P:DNA replication"/>
    <property type="evidence" value="ECO:0007669"/>
    <property type="project" value="UniProtKB-KW"/>
</dbReference>
<dbReference type="GO" id="GO:0008270">
    <property type="term" value="F:zinc ion binding"/>
    <property type="evidence" value="ECO:0007669"/>
    <property type="project" value="UniProtKB-KW"/>
</dbReference>
<evidence type="ECO:0000313" key="15">
    <source>
        <dbReference type="EMBL" id="KAF7768258.1"/>
    </source>
</evidence>
<comment type="similarity">
    <text evidence="2 9">Belongs to the replication factor A protein 1 family.</text>
</comment>
<evidence type="ECO:0000259" key="11">
    <source>
        <dbReference type="Pfam" id="PF01336"/>
    </source>
</evidence>
<dbReference type="SUPFAM" id="SSF50249">
    <property type="entry name" value="Nucleic acid-binding proteins"/>
    <property type="match status" value="4"/>
</dbReference>
<keyword evidence="7 9" id="KW-0238">DNA-binding</keyword>
<comment type="subunit">
    <text evidence="9">Component of the heterotrimeric canonical replication protein A complex (RPA).</text>
</comment>
<dbReference type="GO" id="GO:0007004">
    <property type="term" value="P:telomere maintenance via telomerase"/>
    <property type="evidence" value="ECO:0007669"/>
    <property type="project" value="UniProtKB-ARBA"/>
</dbReference>
<evidence type="ECO:0000259" key="14">
    <source>
        <dbReference type="Pfam" id="PF16900"/>
    </source>
</evidence>
<comment type="subcellular location">
    <subcellularLocation>
        <location evidence="1 9">Nucleus</location>
    </subcellularLocation>
</comment>
<organism evidence="15 16">
    <name type="scientific">Agaricus bisporus var. burnettii</name>
    <dbReference type="NCBI Taxonomy" id="192524"/>
    <lineage>
        <taxon>Eukaryota</taxon>
        <taxon>Fungi</taxon>
        <taxon>Dikarya</taxon>
        <taxon>Basidiomycota</taxon>
        <taxon>Agaricomycotina</taxon>
        <taxon>Agaricomycetes</taxon>
        <taxon>Agaricomycetidae</taxon>
        <taxon>Agaricales</taxon>
        <taxon>Agaricineae</taxon>
        <taxon>Agaricaceae</taxon>
        <taxon>Agaricus</taxon>
    </lineage>
</organism>
<dbReference type="InterPro" id="IPR047192">
    <property type="entry name" value="Euk_RPA1_DBD_C"/>
</dbReference>
<feature type="domain" description="OB" evidence="11">
    <location>
        <begin position="170"/>
        <end position="251"/>
    </location>
</feature>
<keyword evidence="6 9" id="KW-0862">Zinc</keyword>
<keyword evidence="3 9" id="KW-0235">DNA replication</keyword>
<name>A0A8H7EYZ5_AGABI</name>
<dbReference type="CDD" id="cd04475">
    <property type="entry name" value="RPA1_DBD_B"/>
    <property type="match status" value="1"/>
</dbReference>
<reference evidence="15 16" key="1">
    <citation type="journal article" name="Sci. Rep.">
        <title>Telomere-to-telomere assembled and centromere annotated genomes of the two main subspecies of the button mushroom Agaricus bisporus reveal especially polymorphic chromosome ends.</title>
        <authorList>
            <person name="Sonnenberg A.S.M."/>
            <person name="Sedaghat-Telgerd N."/>
            <person name="Lavrijssen B."/>
            <person name="Ohm R.A."/>
            <person name="Hendrickx P.M."/>
            <person name="Scholtmeijer K."/>
            <person name="Baars J.J.P."/>
            <person name="van Peer A."/>
        </authorList>
    </citation>
    <scope>NUCLEOTIDE SEQUENCE [LARGE SCALE GENOMIC DNA]</scope>
    <source>
        <strain evidence="15 16">H119_p4</strain>
    </source>
</reference>
<comment type="caution">
    <text evidence="15">The sequence shown here is derived from an EMBL/GenBank/DDBJ whole genome shotgun (WGS) entry which is preliminary data.</text>
</comment>
<dbReference type="AlphaFoldDB" id="A0A8H7EYZ5"/>
<feature type="compositionally biased region" description="Polar residues" evidence="10">
    <location>
        <begin position="145"/>
        <end position="154"/>
    </location>
</feature>
<feature type="region of interest" description="Disordered" evidence="10">
    <location>
        <begin position="117"/>
        <end position="154"/>
    </location>
</feature>
<keyword evidence="4 9" id="KW-0479">Metal-binding</keyword>
<gene>
    <name evidence="15" type="ORF">Agabi119p4_7501</name>
</gene>
<feature type="domain" description="Replication factor A C-terminal" evidence="13">
    <location>
        <begin position="438"/>
        <end position="581"/>
    </location>
</feature>
<accession>A0A8H7EYZ5</accession>
<evidence type="ECO:0000259" key="13">
    <source>
        <dbReference type="Pfam" id="PF08646"/>
    </source>
</evidence>
<evidence type="ECO:0000256" key="8">
    <source>
        <dbReference type="ARBA" id="ARBA00023242"/>
    </source>
</evidence>
<dbReference type="InterPro" id="IPR007199">
    <property type="entry name" value="Rep_factor-A_N"/>
</dbReference>
<evidence type="ECO:0000256" key="7">
    <source>
        <dbReference type="ARBA" id="ARBA00023125"/>
    </source>
</evidence>
<feature type="domain" description="Replication protein A OB" evidence="14">
    <location>
        <begin position="278"/>
        <end position="374"/>
    </location>
</feature>
<dbReference type="FunFam" id="2.40.50.140:FF:000064">
    <property type="entry name" value="Replication protein A subunit"/>
    <property type="match status" value="1"/>
</dbReference>
<evidence type="ECO:0000256" key="9">
    <source>
        <dbReference type="RuleBase" id="RU364130"/>
    </source>
</evidence>
<dbReference type="GO" id="GO:0006310">
    <property type="term" value="P:DNA recombination"/>
    <property type="evidence" value="ECO:0007669"/>
    <property type="project" value="InterPro"/>
</dbReference>
<protein>
    <recommendedName>
        <fullName evidence="9">Replication protein A subunit</fullName>
    </recommendedName>
</protein>
<dbReference type="Gene3D" id="2.40.50.140">
    <property type="entry name" value="Nucleic acid-binding proteins"/>
    <property type="match status" value="4"/>
</dbReference>
<evidence type="ECO:0000256" key="6">
    <source>
        <dbReference type="ARBA" id="ARBA00022833"/>
    </source>
</evidence>
<dbReference type="FunFam" id="2.40.50.140:FF:000041">
    <property type="entry name" value="Replication protein A subunit"/>
    <property type="match status" value="1"/>
</dbReference>
<dbReference type="NCBIfam" id="TIGR00617">
    <property type="entry name" value="rpa1"/>
    <property type="match status" value="1"/>
</dbReference>